<dbReference type="KEGG" id="pchm:VFPPC_07497"/>
<sequence length="264" mass="30804">MTPNTCLSSDSHPPESICFPSKPQTGNPSPQPLTTRPPPTHQSDFVLPAGLIAPQLPPPGLLPPGLDERLRVQNSNHLDVEDGIILSNLLYVPQMDYTDFFTYTITQRAIRELIDKEPIFIQFNELGRYAIRWGIELRLAALVEWAKLRKLLVRLLHEEWESAVDPLQYRLGMYLWHFNREIDLIMTTLRDEAKLLSDNEKVYFRYIWREMDHWWMIRAKVGTDFELLNLYDPTFSHRLQCKLDIIANELQAYDRLESEETANG</sequence>
<dbReference type="GeneID" id="28850339"/>
<gene>
    <name evidence="2" type="ORF">VFPPC_07497</name>
</gene>
<feature type="compositionally biased region" description="Polar residues" evidence="1">
    <location>
        <begin position="1"/>
        <end position="11"/>
    </location>
</feature>
<accession>A0A179FKX1</accession>
<feature type="region of interest" description="Disordered" evidence="1">
    <location>
        <begin position="1"/>
        <end position="41"/>
    </location>
</feature>
<dbReference type="AlphaFoldDB" id="A0A179FKX1"/>
<evidence type="ECO:0000313" key="3">
    <source>
        <dbReference type="Proteomes" id="UP000078397"/>
    </source>
</evidence>
<evidence type="ECO:0000256" key="1">
    <source>
        <dbReference type="SAM" id="MobiDB-lite"/>
    </source>
</evidence>
<proteinExistence type="predicted"/>
<feature type="compositionally biased region" description="Pro residues" evidence="1">
    <location>
        <begin position="29"/>
        <end position="40"/>
    </location>
</feature>
<name>A0A179FKX1_METCM</name>
<dbReference type="EMBL" id="LSBJ02000004">
    <property type="protein sequence ID" value="OAQ65861.1"/>
    <property type="molecule type" value="Genomic_DNA"/>
</dbReference>
<keyword evidence="3" id="KW-1185">Reference proteome</keyword>
<organism evidence="2 3">
    <name type="scientific">Pochonia chlamydosporia 170</name>
    <dbReference type="NCBI Taxonomy" id="1380566"/>
    <lineage>
        <taxon>Eukaryota</taxon>
        <taxon>Fungi</taxon>
        <taxon>Dikarya</taxon>
        <taxon>Ascomycota</taxon>
        <taxon>Pezizomycotina</taxon>
        <taxon>Sordariomycetes</taxon>
        <taxon>Hypocreomycetidae</taxon>
        <taxon>Hypocreales</taxon>
        <taxon>Clavicipitaceae</taxon>
        <taxon>Pochonia</taxon>
    </lineage>
</organism>
<reference evidence="2 3" key="1">
    <citation type="journal article" date="2016" name="PLoS Pathog.">
        <title>Biosynthesis of antibiotic leucinostatins in bio-control fungus Purpureocillium lilacinum and their inhibition on phytophthora revealed by genome mining.</title>
        <authorList>
            <person name="Wang G."/>
            <person name="Liu Z."/>
            <person name="Lin R."/>
            <person name="Li E."/>
            <person name="Mao Z."/>
            <person name="Ling J."/>
            <person name="Yang Y."/>
            <person name="Yin W.B."/>
            <person name="Xie B."/>
        </authorList>
    </citation>
    <scope>NUCLEOTIDE SEQUENCE [LARGE SCALE GENOMIC DNA]</scope>
    <source>
        <strain evidence="2">170</strain>
    </source>
</reference>
<dbReference type="OrthoDB" id="4960857at2759"/>
<dbReference type="Proteomes" id="UP000078397">
    <property type="component" value="Unassembled WGS sequence"/>
</dbReference>
<evidence type="ECO:0000313" key="2">
    <source>
        <dbReference type="EMBL" id="OAQ65861.1"/>
    </source>
</evidence>
<protein>
    <submittedName>
        <fullName evidence="2">Uncharacterized protein</fullName>
    </submittedName>
</protein>
<dbReference type="RefSeq" id="XP_018142948.1">
    <property type="nucleotide sequence ID" value="XM_018286345.1"/>
</dbReference>
<comment type="caution">
    <text evidence="2">The sequence shown here is derived from an EMBL/GenBank/DDBJ whole genome shotgun (WGS) entry which is preliminary data.</text>
</comment>